<dbReference type="AlphaFoldDB" id="A0A8X7SDE3"/>
<gene>
    <name evidence="1" type="ORF">Bca52824_033156</name>
</gene>
<sequence>MTHEESSSGEGPGPLPYDETLTVAAFIDTIMKHFSQQEVAHKETADQLAAIVALLAPHTGYPSGLT</sequence>
<keyword evidence="2" id="KW-1185">Reference proteome</keyword>
<name>A0A8X7SDE3_BRACI</name>
<reference evidence="1 2" key="1">
    <citation type="submission" date="2020-02" db="EMBL/GenBank/DDBJ databases">
        <authorList>
            <person name="Ma Q."/>
            <person name="Huang Y."/>
            <person name="Song X."/>
            <person name="Pei D."/>
        </authorList>
    </citation>
    <scope>NUCLEOTIDE SEQUENCE [LARGE SCALE GENOMIC DNA]</scope>
    <source>
        <strain evidence="1">Sxm20200214</strain>
        <tissue evidence="1">Leaf</tissue>
    </source>
</reference>
<accession>A0A8X7SDE3</accession>
<dbReference type="EMBL" id="JAAMPC010000007">
    <property type="protein sequence ID" value="KAG2304505.1"/>
    <property type="molecule type" value="Genomic_DNA"/>
</dbReference>
<evidence type="ECO:0000313" key="2">
    <source>
        <dbReference type="Proteomes" id="UP000886595"/>
    </source>
</evidence>
<evidence type="ECO:0000313" key="1">
    <source>
        <dbReference type="EMBL" id="KAG2304505.1"/>
    </source>
</evidence>
<dbReference type="Proteomes" id="UP000886595">
    <property type="component" value="Unassembled WGS sequence"/>
</dbReference>
<comment type="caution">
    <text evidence="1">The sequence shown here is derived from an EMBL/GenBank/DDBJ whole genome shotgun (WGS) entry which is preliminary data.</text>
</comment>
<protein>
    <submittedName>
        <fullName evidence="1">Uncharacterized protein</fullName>
    </submittedName>
</protein>
<proteinExistence type="predicted"/>
<organism evidence="1 2">
    <name type="scientific">Brassica carinata</name>
    <name type="common">Ethiopian mustard</name>
    <name type="synonym">Abyssinian cabbage</name>
    <dbReference type="NCBI Taxonomy" id="52824"/>
    <lineage>
        <taxon>Eukaryota</taxon>
        <taxon>Viridiplantae</taxon>
        <taxon>Streptophyta</taxon>
        <taxon>Embryophyta</taxon>
        <taxon>Tracheophyta</taxon>
        <taxon>Spermatophyta</taxon>
        <taxon>Magnoliopsida</taxon>
        <taxon>eudicotyledons</taxon>
        <taxon>Gunneridae</taxon>
        <taxon>Pentapetalae</taxon>
        <taxon>rosids</taxon>
        <taxon>malvids</taxon>
        <taxon>Brassicales</taxon>
        <taxon>Brassicaceae</taxon>
        <taxon>Brassiceae</taxon>
        <taxon>Brassica</taxon>
    </lineage>
</organism>